<accession>A0A0E0ER74</accession>
<dbReference type="HOGENOM" id="CLU_2871506_0_0_1"/>
<reference evidence="1" key="1">
    <citation type="submission" date="2015-04" db="UniProtKB">
        <authorList>
            <consortium name="EnsemblPlants"/>
        </authorList>
    </citation>
    <scope>IDENTIFICATION</scope>
</reference>
<proteinExistence type="predicted"/>
<name>A0A0E0ER74_9ORYZ</name>
<dbReference type="EnsemblPlants" id="OMERI09G05470.1">
    <property type="protein sequence ID" value="OMERI09G05470.1"/>
    <property type="gene ID" value="OMERI09G05470"/>
</dbReference>
<dbReference type="Proteomes" id="UP000008021">
    <property type="component" value="Chromosome 9"/>
</dbReference>
<keyword evidence="2" id="KW-1185">Reference proteome</keyword>
<sequence>MGIASSMGGEEASPILRAAMASDAMRIPHRVSVGCNESRPAEMGELVQPQISHANQNMLMSLPM</sequence>
<dbReference type="AlphaFoldDB" id="A0A0E0ER74"/>
<protein>
    <submittedName>
        <fullName evidence="1">Uncharacterized protein</fullName>
    </submittedName>
</protein>
<reference evidence="1" key="2">
    <citation type="submission" date="2018-05" db="EMBL/GenBank/DDBJ databases">
        <title>OmerRS3 (Oryza meridionalis Reference Sequence Version 3).</title>
        <authorList>
            <person name="Zhang J."/>
            <person name="Kudrna D."/>
            <person name="Lee S."/>
            <person name="Talag J."/>
            <person name="Welchert J."/>
            <person name="Wing R.A."/>
        </authorList>
    </citation>
    <scope>NUCLEOTIDE SEQUENCE [LARGE SCALE GENOMIC DNA]</scope>
    <source>
        <strain evidence="1">cv. OR44</strain>
    </source>
</reference>
<organism evidence="1">
    <name type="scientific">Oryza meridionalis</name>
    <dbReference type="NCBI Taxonomy" id="40149"/>
    <lineage>
        <taxon>Eukaryota</taxon>
        <taxon>Viridiplantae</taxon>
        <taxon>Streptophyta</taxon>
        <taxon>Embryophyta</taxon>
        <taxon>Tracheophyta</taxon>
        <taxon>Spermatophyta</taxon>
        <taxon>Magnoliopsida</taxon>
        <taxon>Liliopsida</taxon>
        <taxon>Poales</taxon>
        <taxon>Poaceae</taxon>
        <taxon>BOP clade</taxon>
        <taxon>Oryzoideae</taxon>
        <taxon>Oryzeae</taxon>
        <taxon>Oryzinae</taxon>
        <taxon>Oryza</taxon>
    </lineage>
</organism>
<evidence type="ECO:0000313" key="2">
    <source>
        <dbReference type="Proteomes" id="UP000008021"/>
    </source>
</evidence>
<evidence type="ECO:0000313" key="1">
    <source>
        <dbReference type="EnsemblPlants" id="OMERI09G05470.1"/>
    </source>
</evidence>
<dbReference type="Gramene" id="OMERI09G05470.1">
    <property type="protein sequence ID" value="OMERI09G05470.1"/>
    <property type="gene ID" value="OMERI09G05470"/>
</dbReference>